<name>A0ACB6ZFC9_THEGA</name>
<accession>A0ACB6ZFC9</accession>
<sequence length="136" mass="14979">MMWKLSLYILYAAGFFTLALADLDPPLPLPLNNCTLTVKSTAEEVSDTQALISYGILNRFAISNPPVNPLTIASGGTSDVFEELGNGLYSVGFGVRSNIYEAWQLRNIVTEQWINTNLFEWDVGNAGNWKILSADC</sequence>
<organism evidence="1 2">
    <name type="scientific">Thelephora ganbajun</name>
    <name type="common">Ganba fungus</name>
    <dbReference type="NCBI Taxonomy" id="370292"/>
    <lineage>
        <taxon>Eukaryota</taxon>
        <taxon>Fungi</taxon>
        <taxon>Dikarya</taxon>
        <taxon>Basidiomycota</taxon>
        <taxon>Agaricomycotina</taxon>
        <taxon>Agaricomycetes</taxon>
        <taxon>Thelephorales</taxon>
        <taxon>Thelephoraceae</taxon>
        <taxon>Thelephora</taxon>
    </lineage>
</organism>
<gene>
    <name evidence="1" type="ORF">BDM02DRAFT_3129150</name>
</gene>
<protein>
    <submittedName>
        <fullName evidence="1">Uncharacterized protein</fullName>
    </submittedName>
</protein>
<keyword evidence="2" id="KW-1185">Reference proteome</keyword>
<dbReference type="Proteomes" id="UP000886501">
    <property type="component" value="Unassembled WGS sequence"/>
</dbReference>
<evidence type="ECO:0000313" key="2">
    <source>
        <dbReference type="Proteomes" id="UP000886501"/>
    </source>
</evidence>
<proteinExistence type="predicted"/>
<reference evidence="1" key="2">
    <citation type="journal article" date="2020" name="Nat. Commun.">
        <title>Large-scale genome sequencing of mycorrhizal fungi provides insights into the early evolution of symbiotic traits.</title>
        <authorList>
            <person name="Miyauchi S."/>
            <person name="Kiss E."/>
            <person name="Kuo A."/>
            <person name="Drula E."/>
            <person name="Kohler A."/>
            <person name="Sanchez-Garcia M."/>
            <person name="Morin E."/>
            <person name="Andreopoulos B."/>
            <person name="Barry K.W."/>
            <person name="Bonito G."/>
            <person name="Buee M."/>
            <person name="Carver A."/>
            <person name="Chen C."/>
            <person name="Cichocki N."/>
            <person name="Clum A."/>
            <person name="Culley D."/>
            <person name="Crous P.W."/>
            <person name="Fauchery L."/>
            <person name="Girlanda M."/>
            <person name="Hayes R.D."/>
            <person name="Keri Z."/>
            <person name="LaButti K."/>
            <person name="Lipzen A."/>
            <person name="Lombard V."/>
            <person name="Magnuson J."/>
            <person name="Maillard F."/>
            <person name="Murat C."/>
            <person name="Nolan M."/>
            <person name="Ohm R.A."/>
            <person name="Pangilinan J."/>
            <person name="Pereira M.F."/>
            <person name="Perotto S."/>
            <person name="Peter M."/>
            <person name="Pfister S."/>
            <person name="Riley R."/>
            <person name="Sitrit Y."/>
            <person name="Stielow J.B."/>
            <person name="Szollosi G."/>
            <person name="Zifcakova L."/>
            <person name="Stursova M."/>
            <person name="Spatafora J.W."/>
            <person name="Tedersoo L."/>
            <person name="Vaario L.M."/>
            <person name="Yamada A."/>
            <person name="Yan M."/>
            <person name="Wang P."/>
            <person name="Xu J."/>
            <person name="Bruns T."/>
            <person name="Baldrian P."/>
            <person name="Vilgalys R."/>
            <person name="Dunand C."/>
            <person name="Henrissat B."/>
            <person name="Grigoriev I.V."/>
            <person name="Hibbett D."/>
            <person name="Nagy L.G."/>
            <person name="Martin F.M."/>
        </authorList>
    </citation>
    <scope>NUCLEOTIDE SEQUENCE</scope>
    <source>
        <strain evidence="1">P2</strain>
    </source>
</reference>
<dbReference type="EMBL" id="MU118016">
    <property type="protein sequence ID" value="KAF9648262.1"/>
    <property type="molecule type" value="Genomic_DNA"/>
</dbReference>
<reference evidence="1" key="1">
    <citation type="submission" date="2019-10" db="EMBL/GenBank/DDBJ databases">
        <authorList>
            <consortium name="DOE Joint Genome Institute"/>
            <person name="Kuo A."/>
            <person name="Miyauchi S."/>
            <person name="Kiss E."/>
            <person name="Drula E."/>
            <person name="Kohler A."/>
            <person name="Sanchez-Garcia M."/>
            <person name="Andreopoulos B."/>
            <person name="Barry K.W."/>
            <person name="Bonito G."/>
            <person name="Buee M."/>
            <person name="Carver A."/>
            <person name="Chen C."/>
            <person name="Cichocki N."/>
            <person name="Clum A."/>
            <person name="Culley D."/>
            <person name="Crous P.W."/>
            <person name="Fauchery L."/>
            <person name="Girlanda M."/>
            <person name="Hayes R."/>
            <person name="Keri Z."/>
            <person name="Labutti K."/>
            <person name="Lipzen A."/>
            <person name="Lombard V."/>
            <person name="Magnuson J."/>
            <person name="Maillard F."/>
            <person name="Morin E."/>
            <person name="Murat C."/>
            <person name="Nolan M."/>
            <person name="Ohm R."/>
            <person name="Pangilinan J."/>
            <person name="Pereira M."/>
            <person name="Perotto S."/>
            <person name="Peter M."/>
            <person name="Riley R."/>
            <person name="Sitrit Y."/>
            <person name="Stielow B."/>
            <person name="Szollosi G."/>
            <person name="Zifcakova L."/>
            <person name="Stursova M."/>
            <person name="Spatafora J.W."/>
            <person name="Tedersoo L."/>
            <person name="Vaario L.-M."/>
            <person name="Yamada A."/>
            <person name="Yan M."/>
            <person name="Wang P."/>
            <person name="Xu J."/>
            <person name="Bruns T."/>
            <person name="Baldrian P."/>
            <person name="Vilgalys R."/>
            <person name="Henrissat B."/>
            <person name="Grigoriev I.V."/>
            <person name="Hibbett D."/>
            <person name="Nagy L.G."/>
            <person name="Martin F.M."/>
        </authorList>
    </citation>
    <scope>NUCLEOTIDE SEQUENCE</scope>
    <source>
        <strain evidence="1">P2</strain>
    </source>
</reference>
<comment type="caution">
    <text evidence="1">The sequence shown here is derived from an EMBL/GenBank/DDBJ whole genome shotgun (WGS) entry which is preliminary data.</text>
</comment>
<evidence type="ECO:0000313" key="1">
    <source>
        <dbReference type="EMBL" id="KAF9648262.1"/>
    </source>
</evidence>